<proteinExistence type="predicted"/>
<comment type="caution">
    <text evidence="1">The sequence shown here is derived from an EMBL/GenBank/DDBJ whole genome shotgun (WGS) entry which is preliminary data.</text>
</comment>
<organism evidence="1 2">
    <name type="scientific">Paramecium sonneborni</name>
    <dbReference type="NCBI Taxonomy" id="65129"/>
    <lineage>
        <taxon>Eukaryota</taxon>
        <taxon>Sar</taxon>
        <taxon>Alveolata</taxon>
        <taxon>Ciliophora</taxon>
        <taxon>Intramacronucleata</taxon>
        <taxon>Oligohymenophorea</taxon>
        <taxon>Peniculida</taxon>
        <taxon>Parameciidae</taxon>
        <taxon>Paramecium</taxon>
    </lineage>
</organism>
<keyword evidence="2" id="KW-1185">Reference proteome</keyword>
<evidence type="ECO:0000313" key="1">
    <source>
        <dbReference type="EMBL" id="CAD8057305.1"/>
    </source>
</evidence>
<dbReference type="AlphaFoldDB" id="A0A8S1KTS5"/>
<protein>
    <submittedName>
        <fullName evidence="1">Uncharacterized protein</fullName>
    </submittedName>
</protein>
<dbReference type="EMBL" id="CAJJDN010000011">
    <property type="protein sequence ID" value="CAD8057305.1"/>
    <property type="molecule type" value="Genomic_DNA"/>
</dbReference>
<sequence>MSQQFSNSSIVFTTADLQDDDFYDFNADQIYDKILVTNFNINTASLRKLIQGYINYRSLLKPIYIPVDNIPSQNSLLISDTNFQNEPANLQQEFIEKYTAKKIETITQIENFNEKMKKVIDYYKEFNESENISQYLQNLDQSSIIQYRLYIKEINAAAIKVLKQWQEFIEYTQSLYNKVKYHQA</sequence>
<dbReference type="Proteomes" id="UP000692954">
    <property type="component" value="Unassembled WGS sequence"/>
</dbReference>
<reference evidence="1" key="1">
    <citation type="submission" date="2021-01" db="EMBL/GenBank/DDBJ databases">
        <authorList>
            <consortium name="Genoscope - CEA"/>
            <person name="William W."/>
        </authorList>
    </citation>
    <scope>NUCLEOTIDE SEQUENCE</scope>
</reference>
<gene>
    <name evidence="1" type="ORF">PSON_ATCC_30995.1.T0110125</name>
</gene>
<name>A0A8S1KTS5_9CILI</name>
<accession>A0A8S1KTS5</accession>
<evidence type="ECO:0000313" key="2">
    <source>
        <dbReference type="Proteomes" id="UP000692954"/>
    </source>
</evidence>